<organism evidence="1 2">
    <name type="scientific">Dechloromonas denitrificans</name>
    <dbReference type="NCBI Taxonomy" id="281362"/>
    <lineage>
        <taxon>Bacteria</taxon>
        <taxon>Pseudomonadati</taxon>
        <taxon>Pseudomonadota</taxon>
        <taxon>Betaproteobacteria</taxon>
        <taxon>Rhodocyclales</taxon>
        <taxon>Azonexaceae</taxon>
        <taxon>Dechloromonas</taxon>
    </lineage>
</organism>
<dbReference type="AlphaFoldDB" id="A0A133XKA3"/>
<gene>
    <name evidence="1" type="ORF">AT959_06775</name>
</gene>
<dbReference type="STRING" id="281362.AT959_06775"/>
<reference evidence="1 2" key="1">
    <citation type="submission" date="2015-12" db="EMBL/GenBank/DDBJ databases">
        <title>Nitrous oxide reduction kinetics distinguish bacteria harboring typical versus atypical NosZ.</title>
        <authorList>
            <person name="Yoon S."/>
            <person name="Nissen S."/>
            <person name="Park D."/>
            <person name="Sanford R.A."/>
            <person name="Loeffler F.E."/>
        </authorList>
    </citation>
    <scope>NUCLEOTIDE SEQUENCE [LARGE SCALE GENOMIC DNA]</scope>
    <source>
        <strain evidence="1 2">ATCC BAA-841</strain>
    </source>
</reference>
<protein>
    <recommendedName>
        <fullName evidence="3">Nucleotidyltransferase</fullName>
    </recommendedName>
</protein>
<accession>A0A133XKA3</accession>
<dbReference type="Proteomes" id="UP000070186">
    <property type="component" value="Unassembled WGS sequence"/>
</dbReference>
<sequence length="379" mass="43171">MIYWPVRSRGDKGVLVQCLRDPRAVLSLGPSGWDLLIRQGRRANLLGKLAVLLSDSGLMALLPASPKAHLLSALKMAERQNSAIHWEVSRISEALRSIGVDIILLKGAAYVLAGLPSSRGRTFSDVDILVRKSEIVDVESALMIHGWQGSHHDEYDQRYYREWMHEIPPMLHVRRGTTIDVHHTILPETARIQVDTQALLDHPLPVEGFHNVFVLKPIDMVLHSATHLFHEGELDNGLRDLADLDSMLRHFGAEHSFWLGLIPRARELGLHRPLYYALVFSMRIFNTPCPKSIVAELKAISPPWLVRWLMDACYTRALRPNHASTHTRGAWLARKALYIRSHWIKMPMPLLVWHLLHKAIKTPSKESEFNTQNRKIDAQ</sequence>
<evidence type="ECO:0008006" key="3">
    <source>
        <dbReference type="Google" id="ProtNLM"/>
    </source>
</evidence>
<dbReference type="Pfam" id="PF14907">
    <property type="entry name" value="NTP_transf_5"/>
    <property type="match status" value="1"/>
</dbReference>
<evidence type="ECO:0000313" key="1">
    <source>
        <dbReference type="EMBL" id="KXB31371.1"/>
    </source>
</evidence>
<proteinExistence type="predicted"/>
<dbReference type="RefSeq" id="WP_083518253.1">
    <property type="nucleotide sequence ID" value="NZ_LODL01000013.1"/>
</dbReference>
<keyword evidence="2" id="KW-1185">Reference proteome</keyword>
<dbReference type="InterPro" id="IPR039498">
    <property type="entry name" value="NTP_transf_5"/>
</dbReference>
<evidence type="ECO:0000313" key="2">
    <source>
        <dbReference type="Proteomes" id="UP000070186"/>
    </source>
</evidence>
<name>A0A133XKA3_9RHOO</name>
<dbReference type="EMBL" id="LODL01000013">
    <property type="protein sequence ID" value="KXB31371.1"/>
    <property type="molecule type" value="Genomic_DNA"/>
</dbReference>
<comment type="caution">
    <text evidence="1">The sequence shown here is derived from an EMBL/GenBank/DDBJ whole genome shotgun (WGS) entry which is preliminary data.</text>
</comment>